<dbReference type="InterPro" id="IPR050834">
    <property type="entry name" value="Glycosyltransf_2"/>
</dbReference>
<dbReference type="OrthoDB" id="9810303at2"/>
<keyword evidence="2" id="KW-0808">Transferase</keyword>
<evidence type="ECO:0000313" key="3">
    <source>
        <dbReference type="Proteomes" id="UP000245430"/>
    </source>
</evidence>
<dbReference type="Pfam" id="PF00535">
    <property type="entry name" value="Glycos_transf_2"/>
    <property type="match status" value="1"/>
</dbReference>
<dbReference type="EMBL" id="QGGP01000002">
    <property type="protein sequence ID" value="PWK19959.1"/>
    <property type="molecule type" value="Genomic_DNA"/>
</dbReference>
<gene>
    <name evidence="2" type="ORF">LX78_01309</name>
</gene>
<dbReference type="RefSeq" id="WP_109681821.1">
    <property type="nucleotide sequence ID" value="NZ_QGGP01000002.1"/>
</dbReference>
<dbReference type="Gene3D" id="3.90.550.10">
    <property type="entry name" value="Spore Coat Polysaccharide Biosynthesis Protein SpsA, Chain A"/>
    <property type="match status" value="1"/>
</dbReference>
<dbReference type="CDD" id="cd00761">
    <property type="entry name" value="Glyco_tranf_GTA_type"/>
    <property type="match status" value="1"/>
</dbReference>
<sequence length="321" mass="37663">MKLNELLPTYTPLEKPSNFDYKFTLFTPVYNRADTIHRVFDSLEKQTFKDFEFLIINDGSKDNSHEVIQELINKSNLNIRYINNEVNRHKMACIIQGVELANGEFFLPLDSDDECVENALEIFLERYNSIPKEKLSNISGVTCLCVDQNGNLVDDKFKVDPLYSTSFENRLNELSLSEKWGFIKTDILRGIYVNPEVYSKGYIPEGILWNLIAKHKYQTMYTNDVLRIYYLDTGNRISNQDHAKDAFGMAVFSLCILNWFYKDYFWKNPKVFLIRVYSLIRAAIFLDFKKQDYLNAIESKGIKFLVNLCWPFKRLFLKIIG</sequence>
<dbReference type="SUPFAM" id="SSF53448">
    <property type="entry name" value="Nucleotide-diphospho-sugar transferases"/>
    <property type="match status" value="1"/>
</dbReference>
<dbReference type="InterPro" id="IPR029044">
    <property type="entry name" value="Nucleotide-diphossugar_trans"/>
</dbReference>
<dbReference type="GO" id="GO:0016740">
    <property type="term" value="F:transferase activity"/>
    <property type="evidence" value="ECO:0007669"/>
    <property type="project" value="UniProtKB-KW"/>
</dbReference>
<dbReference type="Proteomes" id="UP000245430">
    <property type="component" value="Unassembled WGS sequence"/>
</dbReference>
<keyword evidence="3" id="KW-1185">Reference proteome</keyword>
<dbReference type="PANTHER" id="PTHR43685:SF11">
    <property type="entry name" value="GLYCOSYLTRANSFERASE TAGX-RELATED"/>
    <property type="match status" value="1"/>
</dbReference>
<organism evidence="2 3">
    <name type="scientific">Xanthomarina spongicola</name>
    <dbReference type="NCBI Taxonomy" id="570520"/>
    <lineage>
        <taxon>Bacteria</taxon>
        <taxon>Pseudomonadati</taxon>
        <taxon>Bacteroidota</taxon>
        <taxon>Flavobacteriia</taxon>
        <taxon>Flavobacteriales</taxon>
        <taxon>Flavobacteriaceae</taxon>
        <taxon>Xanthomarina</taxon>
    </lineage>
</organism>
<comment type="caution">
    <text evidence="2">The sequence shown here is derived from an EMBL/GenBank/DDBJ whole genome shotgun (WGS) entry which is preliminary data.</text>
</comment>
<accession>A0A316DS11</accession>
<dbReference type="AlphaFoldDB" id="A0A316DS11"/>
<dbReference type="InterPro" id="IPR001173">
    <property type="entry name" value="Glyco_trans_2-like"/>
</dbReference>
<evidence type="ECO:0000259" key="1">
    <source>
        <dbReference type="Pfam" id="PF00535"/>
    </source>
</evidence>
<proteinExistence type="predicted"/>
<name>A0A316DS11_9FLAO</name>
<evidence type="ECO:0000313" key="2">
    <source>
        <dbReference type="EMBL" id="PWK19959.1"/>
    </source>
</evidence>
<protein>
    <submittedName>
        <fullName evidence="2">Glycosyltransferase involved in cell wall biosynthesis</fullName>
    </submittedName>
</protein>
<feature type="domain" description="Glycosyltransferase 2-like" evidence="1">
    <location>
        <begin position="25"/>
        <end position="129"/>
    </location>
</feature>
<reference evidence="2 3" key="1">
    <citation type="submission" date="2018-05" db="EMBL/GenBank/DDBJ databases">
        <title>Genomic Encyclopedia of Archaeal and Bacterial Type Strains, Phase II (KMG-II): from individual species to whole genera.</title>
        <authorList>
            <person name="Goeker M."/>
        </authorList>
    </citation>
    <scope>NUCLEOTIDE SEQUENCE [LARGE SCALE GENOMIC DNA]</scope>
    <source>
        <strain evidence="2 3">DSM 22637</strain>
    </source>
</reference>
<dbReference type="PANTHER" id="PTHR43685">
    <property type="entry name" value="GLYCOSYLTRANSFERASE"/>
    <property type="match status" value="1"/>
</dbReference>